<evidence type="ECO:0000256" key="1">
    <source>
        <dbReference type="ARBA" id="ARBA00022729"/>
    </source>
</evidence>
<keyword evidence="1 3" id="KW-0732">Signal</keyword>
<dbReference type="AlphaFoldDB" id="A0A1E5E0K0"/>
<organism evidence="4 5">
    <name type="scientific">Vibrio rumoiensis 1S-45</name>
    <dbReference type="NCBI Taxonomy" id="1188252"/>
    <lineage>
        <taxon>Bacteria</taxon>
        <taxon>Pseudomonadati</taxon>
        <taxon>Pseudomonadota</taxon>
        <taxon>Gammaproteobacteria</taxon>
        <taxon>Vibrionales</taxon>
        <taxon>Vibrionaceae</taxon>
        <taxon>Vibrio</taxon>
    </lineage>
</organism>
<dbReference type="OrthoDB" id="5624238at2"/>
<dbReference type="Pfam" id="PF03938">
    <property type="entry name" value="OmpH"/>
    <property type="match status" value="1"/>
</dbReference>
<dbReference type="Proteomes" id="UP000094070">
    <property type="component" value="Unassembled WGS sequence"/>
</dbReference>
<comment type="subcellular location">
    <subcellularLocation>
        <location evidence="2">Periplasm</location>
    </subcellularLocation>
</comment>
<evidence type="ECO:0000313" key="4">
    <source>
        <dbReference type="EMBL" id="OEF23949.1"/>
    </source>
</evidence>
<dbReference type="Gene3D" id="3.30.910.20">
    <property type="entry name" value="Skp domain"/>
    <property type="match status" value="1"/>
</dbReference>
<comment type="subunit">
    <text evidence="2">Homotrimer.</text>
</comment>
<keyword evidence="5" id="KW-1185">Reference proteome</keyword>
<dbReference type="STRING" id="1188252.A1QC_02020"/>
<feature type="chain" id="PRO_5009174687" description="Chaperone protein skp" evidence="3">
    <location>
        <begin position="27"/>
        <end position="169"/>
    </location>
</feature>
<reference evidence="4 5" key="1">
    <citation type="journal article" date="2012" name="Science">
        <title>Ecological populations of bacteria act as socially cohesive units of antibiotic production and resistance.</title>
        <authorList>
            <person name="Cordero O.X."/>
            <person name="Wildschutte H."/>
            <person name="Kirkup B."/>
            <person name="Proehl S."/>
            <person name="Ngo L."/>
            <person name="Hussain F."/>
            <person name="Le Roux F."/>
            <person name="Mincer T."/>
            <person name="Polz M.F."/>
        </authorList>
    </citation>
    <scope>NUCLEOTIDE SEQUENCE [LARGE SCALE GENOMIC DNA]</scope>
    <source>
        <strain evidence="4 5">1S-45</strain>
    </source>
</reference>
<dbReference type="eggNOG" id="COG2825">
    <property type="taxonomic scope" value="Bacteria"/>
</dbReference>
<keyword evidence="2" id="KW-0143">Chaperone</keyword>
<name>A0A1E5E0K0_9VIBR</name>
<dbReference type="InterPro" id="IPR005632">
    <property type="entry name" value="Chaperone_Skp"/>
</dbReference>
<dbReference type="GO" id="GO:0042597">
    <property type="term" value="C:periplasmic space"/>
    <property type="evidence" value="ECO:0007669"/>
    <property type="project" value="UniProtKB-SubCell"/>
</dbReference>
<dbReference type="GO" id="GO:0051082">
    <property type="term" value="F:unfolded protein binding"/>
    <property type="evidence" value="ECO:0007669"/>
    <property type="project" value="InterPro"/>
</dbReference>
<evidence type="ECO:0000256" key="3">
    <source>
        <dbReference type="SAM" id="SignalP"/>
    </source>
</evidence>
<gene>
    <name evidence="4" type="ORF">A1QC_02020</name>
</gene>
<evidence type="ECO:0000313" key="5">
    <source>
        <dbReference type="Proteomes" id="UP000094070"/>
    </source>
</evidence>
<comment type="caution">
    <text evidence="4">The sequence shown here is derived from an EMBL/GenBank/DDBJ whole genome shotgun (WGS) entry which is preliminary data.</text>
</comment>
<comment type="function">
    <text evidence="2">Molecular chaperone that interacts specifically with outer membrane proteins, thus maintaining the solubility of early folding intermediates during passage through the periplasm.</text>
</comment>
<dbReference type="PANTHER" id="PTHR35089:SF1">
    <property type="entry name" value="CHAPERONE PROTEIN SKP"/>
    <property type="match status" value="1"/>
</dbReference>
<keyword evidence="2" id="KW-0574">Periplasm</keyword>
<dbReference type="GO" id="GO:0005829">
    <property type="term" value="C:cytosol"/>
    <property type="evidence" value="ECO:0007669"/>
    <property type="project" value="TreeGrafter"/>
</dbReference>
<feature type="signal peptide" evidence="3">
    <location>
        <begin position="1"/>
        <end position="26"/>
    </location>
</feature>
<dbReference type="InterPro" id="IPR024930">
    <property type="entry name" value="Skp_dom_sf"/>
</dbReference>
<protein>
    <recommendedName>
        <fullName evidence="2">Chaperone protein skp</fullName>
    </recommendedName>
</protein>
<dbReference type="PANTHER" id="PTHR35089">
    <property type="entry name" value="CHAPERONE PROTEIN SKP"/>
    <property type="match status" value="1"/>
</dbReference>
<sequence length="169" mass="18828">MKKFIKVAGISLVILTSSLAATAAQAAEKVGYVNTAKVFQTLPQREAIAKKLQSEFKDQKAQLDSIQKKIQTKMDKARRDGQLLSEDDMRKLQIEIGTLQAEYKVKGQALERDAQKREGAEKQKLFVKIQDAVKKVSEQQGYDMIIDAQALQYAKPGSDITDSVIKALK</sequence>
<dbReference type="RefSeq" id="WP_017025889.1">
    <property type="nucleotide sequence ID" value="NZ_AJYK02000082.1"/>
</dbReference>
<proteinExistence type="inferred from homology"/>
<dbReference type="SMART" id="SM00935">
    <property type="entry name" value="OmpH"/>
    <property type="match status" value="1"/>
</dbReference>
<comment type="similarity">
    <text evidence="2">Belongs to the skp family.</text>
</comment>
<dbReference type="SUPFAM" id="SSF111384">
    <property type="entry name" value="OmpH-like"/>
    <property type="match status" value="1"/>
</dbReference>
<dbReference type="GO" id="GO:0050821">
    <property type="term" value="P:protein stabilization"/>
    <property type="evidence" value="ECO:0007669"/>
    <property type="project" value="TreeGrafter"/>
</dbReference>
<dbReference type="PIRSF" id="PIRSF002094">
    <property type="entry name" value="OMP26_Skp"/>
    <property type="match status" value="1"/>
</dbReference>
<dbReference type="EMBL" id="AJYK02000082">
    <property type="protein sequence ID" value="OEF23949.1"/>
    <property type="molecule type" value="Genomic_DNA"/>
</dbReference>
<accession>A0A1E5E0K0</accession>
<evidence type="ECO:0000256" key="2">
    <source>
        <dbReference type="PIRNR" id="PIRNR002094"/>
    </source>
</evidence>